<sequence>MKYIYQLIFIAIIGSCSLHLSAQTIPVGTPLIEDYYRRAQLLGKLDSSISYSVRPLSAEALKTDNIFDPEGTLEADSWIKSSGPIQFANGKGVFQILPFSWQQQFNSHHPYGWNDGAMIPAKGYQTLVSGGFFAKFGPLSIQLKPEFVYAQNSSFESFGDNRSDAELSAYYGGNYNLIDAPERFGNSSYQKLSWGQSSIRLTVGPASLGLSNENIWWGPGVKNSLMMSNNATGFKHVTLNTVRPVKTYIGSFEAQIIGGRLEESGFSPLSITTLSTGTNIYSKPRSDWRYLAGLNVNYQPKWIPGLFLGFTRTFMSYGPDLDGIASYIPFFIPFQKTNIDNGGGDDGLARDQRTSLYARWLFTKAHAEIYFEYGLNDNSFNFRDFIGSPDHSRAYIFGLRKLVPLKGKTDEFIQVNAEITQMSQTIDGLLLRGAGSFYYHGEARQGYTNNGEVLGAGSGTGGNVQSIDLSWIKGMKKLGLSFERYEHNRDFYDSAGFGSAKGGSRSWVDFAFGAQGEWNYKNLLFNAKLQGIKSLNYQWRQKDLTDTQYYIPNNDVFNFHGELGVAFRF</sequence>
<dbReference type="RefSeq" id="WP_123203899.1">
    <property type="nucleotide sequence ID" value="NZ_RBEE01000001.1"/>
</dbReference>
<evidence type="ECO:0000256" key="1">
    <source>
        <dbReference type="SAM" id="SignalP"/>
    </source>
</evidence>
<accession>A0A3N0C3J2</accession>
<feature type="chain" id="PRO_5018165191" description="Capsule assembly Wzi family protein" evidence="1">
    <location>
        <begin position="23"/>
        <end position="569"/>
    </location>
</feature>
<keyword evidence="1" id="KW-0732">Signal</keyword>
<evidence type="ECO:0008006" key="4">
    <source>
        <dbReference type="Google" id="ProtNLM"/>
    </source>
</evidence>
<dbReference type="Proteomes" id="UP000274046">
    <property type="component" value="Unassembled WGS sequence"/>
</dbReference>
<protein>
    <recommendedName>
        <fullName evidence="4">Capsule assembly Wzi family protein</fullName>
    </recommendedName>
</protein>
<name>A0A3N0C3J2_9SPHI</name>
<dbReference type="InterPro" id="IPR038636">
    <property type="entry name" value="Wzi_sf"/>
</dbReference>
<proteinExistence type="predicted"/>
<dbReference type="Gene3D" id="2.40.160.130">
    <property type="entry name" value="Capsule assembly protein Wzi"/>
    <property type="match status" value="1"/>
</dbReference>
<dbReference type="AlphaFoldDB" id="A0A3N0C3J2"/>
<gene>
    <name evidence="2" type="ORF">D7004_00440</name>
</gene>
<evidence type="ECO:0000313" key="2">
    <source>
        <dbReference type="EMBL" id="RNL56917.1"/>
    </source>
</evidence>
<keyword evidence="3" id="KW-1185">Reference proteome</keyword>
<dbReference type="PROSITE" id="PS51257">
    <property type="entry name" value="PROKAR_LIPOPROTEIN"/>
    <property type="match status" value="1"/>
</dbReference>
<reference evidence="2 3" key="1">
    <citation type="submission" date="2018-10" db="EMBL/GenBank/DDBJ databases">
        <title>Genome sequencing of Pedobacter jejuensis TNB23.</title>
        <authorList>
            <person name="Cho Y.-J."/>
            <person name="Cho A."/>
            <person name="Kim O.-S."/>
        </authorList>
    </citation>
    <scope>NUCLEOTIDE SEQUENCE [LARGE SCALE GENOMIC DNA]</scope>
    <source>
        <strain evidence="2 3">TNB23</strain>
    </source>
</reference>
<feature type="signal peptide" evidence="1">
    <location>
        <begin position="1"/>
        <end position="22"/>
    </location>
</feature>
<dbReference type="Pfam" id="PF14052">
    <property type="entry name" value="Caps_assemb_Wzi"/>
    <property type="match status" value="1"/>
</dbReference>
<comment type="caution">
    <text evidence="2">The sequence shown here is derived from an EMBL/GenBank/DDBJ whole genome shotgun (WGS) entry which is preliminary data.</text>
</comment>
<dbReference type="OrthoDB" id="1293009at2"/>
<dbReference type="InterPro" id="IPR026950">
    <property type="entry name" value="Caps_assemb_Wzi"/>
</dbReference>
<organism evidence="2 3">
    <name type="scientific">Pedobacter jejuensis</name>
    <dbReference type="NCBI Taxonomy" id="1268550"/>
    <lineage>
        <taxon>Bacteria</taxon>
        <taxon>Pseudomonadati</taxon>
        <taxon>Bacteroidota</taxon>
        <taxon>Sphingobacteriia</taxon>
        <taxon>Sphingobacteriales</taxon>
        <taxon>Sphingobacteriaceae</taxon>
        <taxon>Pedobacter</taxon>
    </lineage>
</organism>
<dbReference type="EMBL" id="RBEE01000001">
    <property type="protein sequence ID" value="RNL56917.1"/>
    <property type="molecule type" value="Genomic_DNA"/>
</dbReference>
<evidence type="ECO:0000313" key="3">
    <source>
        <dbReference type="Proteomes" id="UP000274046"/>
    </source>
</evidence>